<feature type="transmembrane region" description="Helical" evidence="1">
    <location>
        <begin position="169"/>
        <end position="187"/>
    </location>
</feature>
<dbReference type="EMBL" id="FRCX01000008">
    <property type="protein sequence ID" value="SHN37059.1"/>
    <property type="molecule type" value="Genomic_DNA"/>
</dbReference>
<evidence type="ECO:0008006" key="4">
    <source>
        <dbReference type="Google" id="ProtNLM"/>
    </source>
</evidence>
<feature type="transmembrane region" description="Helical" evidence="1">
    <location>
        <begin position="89"/>
        <end position="109"/>
    </location>
</feature>
<keyword evidence="1" id="KW-1133">Transmembrane helix</keyword>
<accession>A0A1M7QYI0</accession>
<feature type="transmembrane region" description="Helical" evidence="1">
    <location>
        <begin position="298"/>
        <end position="317"/>
    </location>
</feature>
<feature type="transmembrane region" description="Helical" evidence="1">
    <location>
        <begin position="193"/>
        <end position="210"/>
    </location>
</feature>
<organism evidence="2 3">
    <name type="scientific">Duganella sacchari</name>
    <dbReference type="NCBI Taxonomy" id="551987"/>
    <lineage>
        <taxon>Bacteria</taxon>
        <taxon>Pseudomonadati</taxon>
        <taxon>Pseudomonadota</taxon>
        <taxon>Betaproteobacteria</taxon>
        <taxon>Burkholderiales</taxon>
        <taxon>Oxalobacteraceae</taxon>
        <taxon>Telluria group</taxon>
        <taxon>Duganella</taxon>
    </lineage>
</organism>
<feature type="transmembrane region" description="Helical" evidence="1">
    <location>
        <begin position="356"/>
        <end position="375"/>
    </location>
</feature>
<dbReference type="Proteomes" id="UP000184339">
    <property type="component" value="Unassembled WGS sequence"/>
</dbReference>
<feature type="transmembrane region" description="Helical" evidence="1">
    <location>
        <begin position="329"/>
        <end position="350"/>
    </location>
</feature>
<dbReference type="AlphaFoldDB" id="A0A1M7QYI0"/>
<feature type="transmembrane region" description="Helical" evidence="1">
    <location>
        <begin position="118"/>
        <end position="134"/>
    </location>
</feature>
<proteinExistence type="predicted"/>
<dbReference type="RefSeq" id="WP_072787029.1">
    <property type="nucleotide sequence ID" value="NZ_FRCX01000008.1"/>
</dbReference>
<dbReference type="OrthoDB" id="1814621at2"/>
<reference evidence="3" key="1">
    <citation type="submission" date="2016-11" db="EMBL/GenBank/DDBJ databases">
        <authorList>
            <person name="Varghese N."/>
            <person name="Submissions S."/>
        </authorList>
    </citation>
    <scope>NUCLEOTIDE SEQUENCE [LARGE SCALE GENOMIC DNA]</scope>
    <source>
        <strain evidence="3">Sac-22</strain>
    </source>
</reference>
<dbReference type="STRING" id="551987.SAMN05192549_108258"/>
<gene>
    <name evidence="2" type="ORF">SAMN05192549_108258</name>
</gene>
<protein>
    <recommendedName>
        <fullName evidence="4">DUF2029 domain-containing protein</fullName>
    </recommendedName>
</protein>
<feature type="transmembrane region" description="Helical" evidence="1">
    <location>
        <begin position="217"/>
        <end position="236"/>
    </location>
</feature>
<keyword evidence="1" id="KW-0812">Transmembrane</keyword>
<evidence type="ECO:0000313" key="2">
    <source>
        <dbReference type="EMBL" id="SHN37059.1"/>
    </source>
</evidence>
<name>A0A1M7QYI0_9BURK</name>
<keyword evidence="3" id="KW-1185">Reference proteome</keyword>
<evidence type="ECO:0000256" key="1">
    <source>
        <dbReference type="SAM" id="Phobius"/>
    </source>
</evidence>
<evidence type="ECO:0000313" key="3">
    <source>
        <dbReference type="Proteomes" id="UP000184339"/>
    </source>
</evidence>
<keyword evidence="1" id="KW-0472">Membrane</keyword>
<sequence>MKFPRFAFLDHPRAGLIAAVLVPLLFGLLSMAFGQDTNWDLRNYHLYNGYALMHGRIGFDIAPAAFQTYFIPTLDVLYYVLNHGLSPRLAGFVLGWLHGLNFVLLAAIARQLLGNPRLALLLAGMGMLGAGFLSELGNTMGDNLSALPLLGALYLILRHWDGWSLWQARSVWMLAAAGALSGLSAGLKLTNATYAVALCLALLGVTLPWWQRLRLSLVFGLGVLAGLMASAGWWFLKMWQTFGNPLFPQFNSIFRSPLAPLNGVLDTHFRPLNMTENLLWPFIFARDAHRVSELTLKLMIWPVLYVVVLAFTVHWLWRRARAGAAAPATPLLSARAAFVLLFFAIAYLVWMRMFSIYRYLIPLELLAPLLLWLVWQAVWPTARRLAGAVLAVLALMVLQASTWGHAGWTEKGYSAEVPAFATPASSIVFLAHWDPPTGWMSTFFPQPVQVVSIGTGFPESPAWRARIDAAMAARPGPHYVLLNSAKNEKDSTRLHKLAAVQWLGLTDDVAGCNRLEQLMHRVRFQVELRRLPSGGCTFDLLPQHRMDLAAVNRDLVAAASNHVRSYGLELDAASCTTYPAAIGDEPYPYQLCRVKILPKRAR</sequence>